<gene>
    <name evidence="2" type="ORF">GIL414_LOCUS86287</name>
</gene>
<evidence type="ECO:0000313" key="2">
    <source>
        <dbReference type="EMBL" id="CAF5224799.1"/>
    </source>
</evidence>
<dbReference type="Pfam" id="PF18403">
    <property type="entry name" value="Thioredoxin_15"/>
    <property type="match status" value="1"/>
</dbReference>
<protein>
    <recommendedName>
        <fullName evidence="1">UDP-glucose:glycoprotein glucosyltransferase thioredoxin-like domain-containing protein</fullName>
    </recommendedName>
</protein>
<evidence type="ECO:0000313" key="3">
    <source>
        <dbReference type="Proteomes" id="UP000681720"/>
    </source>
</evidence>
<feature type="non-terminal residue" evidence="2">
    <location>
        <position position="1"/>
    </location>
</feature>
<dbReference type="EMBL" id="CAJOBJ010374143">
    <property type="protein sequence ID" value="CAF5224799.1"/>
    <property type="molecule type" value="Genomic_DNA"/>
</dbReference>
<reference evidence="2" key="1">
    <citation type="submission" date="2021-02" db="EMBL/GenBank/DDBJ databases">
        <authorList>
            <person name="Nowell W R."/>
        </authorList>
    </citation>
    <scope>NUCLEOTIDE SEQUENCE</scope>
</reference>
<comment type="caution">
    <text evidence="2">The sequence shown here is derived from an EMBL/GenBank/DDBJ whole genome shotgun (WGS) entry which is preliminary data.</text>
</comment>
<feature type="domain" description="UDP-glucose:glycoprotein glucosyltransferase thioredoxin-like" evidence="1">
    <location>
        <begin position="37"/>
        <end position="99"/>
    </location>
</feature>
<accession>A0A8S3K1M8</accession>
<evidence type="ECO:0000259" key="1">
    <source>
        <dbReference type="Pfam" id="PF18403"/>
    </source>
</evidence>
<organism evidence="2 3">
    <name type="scientific">Rotaria magnacalcarata</name>
    <dbReference type="NCBI Taxonomy" id="392030"/>
    <lineage>
        <taxon>Eukaryota</taxon>
        <taxon>Metazoa</taxon>
        <taxon>Spiralia</taxon>
        <taxon>Gnathifera</taxon>
        <taxon>Rotifera</taxon>
        <taxon>Eurotatoria</taxon>
        <taxon>Bdelloidea</taxon>
        <taxon>Philodinida</taxon>
        <taxon>Philodinidae</taxon>
        <taxon>Rotaria</taxon>
    </lineage>
</organism>
<dbReference type="AlphaFoldDB" id="A0A8S3K1M8"/>
<proteinExistence type="predicted"/>
<name>A0A8S3K1M8_9BILA</name>
<sequence>IFGQTPSMPTVYVDLSMINGQTKHLLDAKKFQTLSVREQAGVIMASMIYLGKKDELGQPLYPITLWIACDLDRPDGRQLLLNALTYLKSHTHARLGLVVSFF</sequence>
<dbReference type="Proteomes" id="UP000681720">
    <property type="component" value="Unassembled WGS sequence"/>
</dbReference>
<dbReference type="InterPro" id="IPR040525">
    <property type="entry name" value="UGGT_TRXL_4"/>
</dbReference>